<name>A0ABS6DQR6_9MOLU</name>
<evidence type="ECO:0000313" key="2">
    <source>
        <dbReference type="EMBL" id="MBU4692111.1"/>
    </source>
</evidence>
<evidence type="ECO:0008006" key="4">
    <source>
        <dbReference type="Google" id="ProtNLM"/>
    </source>
</evidence>
<dbReference type="PANTHER" id="PTHR11371:SF31">
    <property type="entry name" value="EXTRACELLULAR NUCLEASE"/>
    <property type="match status" value="1"/>
</dbReference>
<comment type="caution">
    <text evidence="2">The sequence shown here is derived from an EMBL/GenBank/DDBJ whole genome shotgun (WGS) entry which is preliminary data.</text>
</comment>
<dbReference type="EMBL" id="JAHMHH010000001">
    <property type="protein sequence ID" value="MBU4692111.1"/>
    <property type="molecule type" value="Genomic_DNA"/>
</dbReference>
<dbReference type="PANTHER" id="PTHR11371">
    <property type="entry name" value="DEOXYRIBONUCLEASE"/>
    <property type="match status" value="1"/>
</dbReference>
<keyword evidence="1" id="KW-1133">Transmembrane helix</keyword>
<keyword evidence="1" id="KW-0472">Membrane</keyword>
<keyword evidence="1" id="KW-0812">Transmembrane</keyword>
<evidence type="ECO:0000256" key="1">
    <source>
        <dbReference type="SAM" id="Phobius"/>
    </source>
</evidence>
<dbReference type="RefSeq" id="WP_216488409.1">
    <property type="nucleotide sequence ID" value="NZ_JAHMHH010000001.1"/>
</dbReference>
<feature type="transmembrane region" description="Helical" evidence="1">
    <location>
        <begin position="7"/>
        <end position="26"/>
    </location>
</feature>
<dbReference type="Proteomes" id="UP000718793">
    <property type="component" value="Unassembled WGS sequence"/>
</dbReference>
<keyword evidence="3" id="KW-1185">Reference proteome</keyword>
<sequence>MKKKQSLWLMLVPLIAAGGAGIYLTFNSKITQDNNNNNTNQAEANFSAKERSQLTSLAKKETIFVRPPFAAKFLLKANNKDITVVFDHLDSPDRRESKKYNEPLPAQSLADSNVSYQNLKKQGAQEASEFLAIDDVLKYYKDEFKSALTIFGGDTNIKNDNYYLARKFPNEIESTLENSLHLKRHKEKYLTSLGTKGNYANQYDKMFFINADKENFEVDTIKDDQLKQFKVDIYKTFKYFIEKSILKRYDDFKEAKNDNLTIRNRISDHAPVFTDVNLKNITTINTIKVDKKLVQDFEGYKKKDNTVRIAHWNILNYKGGGAKSLAIANIIYKSGFDIVGLTEINDNQGASVQQIVDNLNKLDNSQRFKYVVQNANDTIIPKFLLDSERFGKAQQEQVAIIYDSENFEYKDSKTYTKTIPYFID</sequence>
<organism evidence="2 3">
    <name type="scientific">Mycoplasma zalophi</name>
    <dbReference type="NCBI Taxonomy" id="191287"/>
    <lineage>
        <taxon>Bacteria</taxon>
        <taxon>Bacillati</taxon>
        <taxon>Mycoplasmatota</taxon>
        <taxon>Mollicutes</taxon>
        <taxon>Mycoplasmataceae</taxon>
        <taxon>Mycoplasma</taxon>
    </lineage>
</organism>
<reference evidence="2" key="1">
    <citation type="submission" date="2021-06" db="EMBL/GenBank/DDBJ databases">
        <title>Novel Mycoplasma species detected in California sea lions (Zalophus californianus) from the USA.</title>
        <authorList>
            <person name="Volokhov D.V."/>
            <person name="Furtak V.A."/>
            <person name="Zagorodnyaya T.A."/>
        </authorList>
    </citation>
    <scope>NUCLEOTIDE SEQUENCE [LARGE SCALE GENOMIC DNA]</scope>
    <source>
        <strain evidence="2">CSL 5346</strain>
    </source>
</reference>
<protein>
    <recommendedName>
        <fullName evidence="4">Endonuclease</fullName>
    </recommendedName>
</protein>
<evidence type="ECO:0000313" key="3">
    <source>
        <dbReference type="Proteomes" id="UP000718793"/>
    </source>
</evidence>
<accession>A0ABS6DQR6</accession>
<gene>
    <name evidence="2" type="ORF">KQ875_00670</name>
</gene>
<proteinExistence type="predicted"/>